<dbReference type="Proteomes" id="UP001606134">
    <property type="component" value="Unassembled WGS sequence"/>
</dbReference>
<keyword evidence="3" id="KW-0731">Sigma factor</keyword>
<dbReference type="EMBL" id="JBIGIC010000017">
    <property type="protein sequence ID" value="MFG6490047.1"/>
    <property type="molecule type" value="Genomic_DNA"/>
</dbReference>
<reference evidence="7 8" key="1">
    <citation type="submission" date="2024-08" db="EMBL/GenBank/DDBJ databases">
        <authorList>
            <person name="Lu H."/>
        </authorList>
    </citation>
    <scope>NUCLEOTIDE SEQUENCE [LARGE SCALE GENOMIC DNA]</scope>
    <source>
        <strain evidence="7 8">BYS78W</strain>
    </source>
</reference>
<dbReference type="InterPro" id="IPR007627">
    <property type="entry name" value="RNA_pol_sigma70_r2"/>
</dbReference>
<dbReference type="InterPro" id="IPR014284">
    <property type="entry name" value="RNA_pol_sigma-70_dom"/>
</dbReference>
<sequence length="161" mass="18629">MNIDWRKVFSETKAMLMRHGRSAQDAEDFMQDACIRLMDFAKKNRVDNPKALFMRTAYNLSIDAHRVKATRGDEVQPEEVEIVDPQPSLEAGVLGRECIERMDVCLGRLDERTRQMVLQYHVHGMTFEEIARKHGVNGSTVHYQVSTAMFKIAGWMHGWYP</sequence>
<gene>
    <name evidence="7" type="ORF">ACG04R_25445</name>
</gene>
<organism evidence="7 8">
    <name type="scientific">Pelomonas candidula</name>
    <dbReference type="NCBI Taxonomy" id="3299025"/>
    <lineage>
        <taxon>Bacteria</taxon>
        <taxon>Pseudomonadati</taxon>
        <taxon>Pseudomonadota</taxon>
        <taxon>Betaproteobacteria</taxon>
        <taxon>Burkholderiales</taxon>
        <taxon>Sphaerotilaceae</taxon>
        <taxon>Roseateles</taxon>
    </lineage>
</organism>
<evidence type="ECO:0000256" key="4">
    <source>
        <dbReference type="ARBA" id="ARBA00023163"/>
    </source>
</evidence>
<dbReference type="SUPFAM" id="SSF88659">
    <property type="entry name" value="Sigma3 and sigma4 domains of RNA polymerase sigma factors"/>
    <property type="match status" value="1"/>
</dbReference>
<keyword evidence="8" id="KW-1185">Reference proteome</keyword>
<comment type="similarity">
    <text evidence="1">Belongs to the sigma-70 factor family. ECF subfamily.</text>
</comment>
<comment type="caution">
    <text evidence="7">The sequence shown here is derived from an EMBL/GenBank/DDBJ whole genome shotgun (WGS) entry which is preliminary data.</text>
</comment>
<dbReference type="InterPro" id="IPR013249">
    <property type="entry name" value="RNA_pol_sigma70_r4_t2"/>
</dbReference>
<evidence type="ECO:0000313" key="7">
    <source>
        <dbReference type="EMBL" id="MFG6490047.1"/>
    </source>
</evidence>
<keyword evidence="4" id="KW-0804">Transcription</keyword>
<accession>A0ABW7HJN6</accession>
<dbReference type="Pfam" id="PF08281">
    <property type="entry name" value="Sigma70_r4_2"/>
    <property type="match status" value="1"/>
</dbReference>
<dbReference type="RefSeq" id="WP_394416751.1">
    <property type="nucleotide sequence ID" value="NZ_JBIGIC010000017.1"/>
</dbReference>
<evidence type="ECO:0000259" key="6">
    <source>
        <dbReference type="Pfam" id="PF08281"/>
    </source>
</evidence>
<dbReference type="InterPro" id="IPR036388">
    <property type="entry name" value="WH-like_DNA-bd_sf"/>
</dbReference>
<dbReference type="Pfam" id="PF04542">
    <property type="entry name" value="Sigma70_r2"/>
    <property type="match status" value="1"/>
</dbReference>
<feature type="domain" description="RNA polymerase sigma-70 region 2" evidence="5">
    <location>
        <begin position="14"/>
        <end position="68"/>
    </location>
</feature>
<evidence type="ECO:0000313" key="8">
    <source>
        <dbReference type="Proteomes" id="UP001606134"/>
    </source>
</evidence>
<dbReference type="Gene3D" id="1.10.1740.10">
    <property type="match status" value="1"/>
</dbReference>
<evidence type="ECO:0000256" key="1">
    <source>
        <dbReference type="ARBA" id="ARBA00010641"/>
    </source>
</evidence>
<evidence type="ECO:0000259" key="5">
    <source>
        <dbReference type="Pfam" id="PF04542"/>
    </source>
</evidence>
<dbReference type="Gene3D" id="1.10.10.10">
    <property type="entry name" value="Winged helix-like DNA-binding domain superfamily/Winged helix DNA-binding domain"/>
    <property type="match status" value="1"/>
</dbReference>
<evidence type="ECO:0000256" key="3">
    <source>
        <dbReference type="ARBA" id="ARBA00023082"/>
    </source>
</evidence>
<dbReference type="InterPro" id="IPR013325">
    <property type="entry name" value="RNA_pol_sigma_r2"/>
</dbReference>
<dbReference type="PANTHER" id="PTHR43133">
    <property type="entry name" value="RNA POLYMERASE ECF-TYPE SIGMA FACTO"/>
    <property type="match status" value="1"/>
</dbReference>
<proteinExistence type="inferred from homology"/>
<dbReference type="InterPro" id="IPR039425">
    <property type="entry name" value="RNA_pol_sigma-70-like"/>
</dbReference>
<dbReference type="PANTHER" id="PTHR43133:SF63">
    <property type="entry name" value="RNA POLYMERASE SIGMA FACTOR FECI-RELATED"/>
    <property type="match status" value="1"/>
</dbReference>
<dbReference type="SUPFAM" id="SSF88946">
    <property type="entry name" value="Sigma2 domain of RNA polymerase sigma factors"/>
    <property type="match status" value="1"/>
</dbReference>
<protein>
    <submittedName>
        <fullName evidence="7">RNA polymerase sigma factor</fullName>
    </submittedName>
</protein>
<dbReference type="NCBIfam" id="TIGR02937">
    <property type="entry name" value="sigma70-ECF"/>
    <property type="match status" value="1"/>
</dbReference>
<evidence type="ECO:0000256" key="2">
    <source>
        <dbReference type="ARBA" id="ARBA00023015"/>
    </source>
</evidence>
<feature type="domain" description="RNA polymerase sigma factor 70 region 4 type 2" evidence="6">
    <location>
        <begin position="100"/>
        <end position="148"/>
    </location>
</feature>
<name>A0ABW7HJN6_9BURK</name>
<dbReference type="InterPro" id="IPR013324">
    <property type="entry name" value="RNA_pol_sigma_r3/r4-like"/>
</dbReference>
<keyword evidence="2" id="KW-0805">Transcription regulation</keyword>